<proteinExistence type="predicted"/>
<organism evidence="1 2">
    <name type="scientific">Aerococcus kribbianus</name>
    <dbReference type="NCBI Taxonomy" id="2999064"/>
    <lineage>
        <taxon>Bacteria</taxon>
        <taxon>Bacillati</taxon>
        <taxon>Bacillota</taxon>
        <taxon>Bacilli</taxon>
        <taxon>Lactobacillales</taxon>
        <taxon>Aerococcaceae</taxon>
        <taxon>Aerococcus</taxon>
    </lineage>
</organism>
<accession>A0A9X3FNR1</accession>
<protein>
    <submittedName>
        <fullName evidence="1">Uncharacterized protein</fullName>
    </submittedName>
</protein>
<name>A0A9X3FNR1_9LACT</name>
<gene>
    <name evidence="1" type="ORF">OW157_06015</name>
</gene>
<evidence type="ECO:0000313" key="1">
    <source>
        <dbReference type="EMBL" id="MCZ0726128.1"/>
    </source>
</evidence>
<dbReference type="Proteomes" id="UP001146670">
    <property type="component" value="Unassembled WGS sequence"/>
</dbReference>
<comment type="caution">
    <text evidence="1">The sequence shown here is derived from an EMBL/GenBank/DDBJ whole genome shotgun (WGS) entry which is preliminary data.</text>
</comment>
<dbReference type="RefSeq" id="WP_268752453.1">
    <property type="nucleotide sequence ID" value="NZ_JAPRFQ010000002.1"/>
</dbReference>
<keyword evidence="2" id="KW-1185">Reference proteome</keyword>
<dbReference type="EMBL" id="JAPRFR010000002">
    <property type="protein sequence ID" value="MCZ0726128.1"/>
    <property type="molecule type" value="Genomic_DNA"/>
</dbReference>
<evidence type="ECO:0000313" key="2">
    <source>
        <dbReference type="Proteomes" id="UP001146670"/>
    </source>
</evidence>
<dbReference type="AlphaFoldDB" id="A0A9X3FNR1"/>
<reference evidence="1" key="1">
    <citation type="submission" date="2022-12" db="EMBL/GenBank/DDBJ databases">
        <title>Description and comparative metabolic analysis of Aerococcus sp. nov., isolated from the feces of a pig.</title>
        <authorList>
            <person name="Chang Y.-H."/>
        </authorList>
    </citation>
    <scope>NUCLEOTIDE SEQUENCE</scope>
    <source>
        <strain evidence="1">YH-aer222</strain>
    </source>
</reference>
<sequence length="85" mass="9726">MTEGELALSWAARVKAYTQLLKPEELTDNVSDLISTLALEETLNEYVLKERYAVDFGSFENKKNEMREKVIAFALKIIKIKSELS</sequence>